<dbReference type="InterPro" id="IPR002495">
    <property type="entry name" value="Glyco_trans_8"/>
</dbReference>
<evidence type="ECO:0000256" key="11">
    <source>
        <dbReference type="ARBA" id="ARBA00038854"/>
    </source>
</evidence>
<dbReference type="GO" id="GO:0016266">
    <property type="term" value="P:protein O-linked glycosylation via N-acetyl-galactosamine"/>
    <property type="evidence" value="ECO:0007669"/>
    <property type="project" value="TreeGrafter"/>
</dbReference>
<dbReference type="Pfam" id="PF01501">
    <property type="entry name" value="Glyco_transf_8"/>
    <property type="match status" value="1"/>
</dbReference>
<accession>A0A8S3VFY9</accession>
<dbReference type="GO" id="GO:0140563">
    <property type="term" value="F:UDP-D-xylose:beta-D-glucoside alpha-1,3-D-xylosyltransferase activity"/>
    <property type="evidence" value="ECO:0007669"/>
    <property type="project" value="UniProtKB-EC"/>
</dbReference>
<evidence type="ECO:0000256" key="10">
    <source>
        <dbReference type="ARBA" id="ARBA00037301"/>
    </source>
</evidence>
<dbReference type="OrthoDB" id="6238971at2759"/>
<protein>
    <recommendedName>
        <fullName evidence="11">UDP-D-xylose:beta-D-glucoside alpha-1,3-D-xylosyltransferase</fullName>
        <ecNumber evidence="11">2.4.2.42</ecNumber>
    </recommendedName>
</protein>
<evidence type="ECO:0000313" key="14">
    <source>
        <dbReference type="Proteomes" id="UP000683360"/>
    </source>
</evidence>
<keyword evidence="6" id="KW-0735">Signal-anchor</keyword>
<comment type="catalytic activity">
    <reaction evidence="12">
        <text>3-O-(beta-D-glucosyl)-L-seryl-[EGF-like domain protein] + UDP-alpha-D-xylose = 3-O-[alpha-D-xylosyl-(1-&gt;3)-beta-D-glucosyl]-L-seryl-[EGF-like domain protein] + UDP + H(+)</text>
        <dbReference type="Rhea" id="RHEA:56064"/>
        <dbReference type="Rhea" id="RHEA-COMP:14610"/>
        <dbReference type="Rhea" id="RHEA-COMP:14611"/>
        <dbReference type="ChEBI" id="CHEBI:15378"/>
        <dbReference type="ChEBI" id="CHEBI:57632"/>
        <dbReference type="ChEBI" id="CHEBI:58223"/>
        <dbReference type="ChEBI" id="CHEBI:140575"/>
        <dbReference type="ChEBI" id="CHEBI:140576"/>
        <dbReference type="EC" id="2.4.2.42"/>
    </reaction>
</comment>
<dbReference type="InterPro" id="IPR029044">
    <property type="entry name" value="Nucleotide-diphossugar_trans"/>
</dbReference>
<dbReference type="Proteomes" id="UP000683360">
    <property type="component" value="Unassembled WGS sequence"/>
</dbReference>
<dbReference type="PANTHER" id="PTHR46012:SF2">
    <property type="entry name" value="IP22168P"/>
    <property type="match status" value="1"/>
</dbReference>
<dbReference type="EMBL" id="CAJPWZ010003316">
    <property type="protein sequence ID" value="CAG2256819.1"/>
    <property type="molecule type" value="Genomic_DNA"/>
</dbReference>
<evidence type="ECO:0000256" key="8">
    <source>
        <dbReference type="ARBA" id="ARBA00023136"/>
    </source>
</evidence>
<dbReference type="InterPro" id="IPR051993">
    <property type="entry name" value="Glycosyltransferase_8"/>
</dbReference>
<gene>
    <name evidence="13" type="ORF">MEDL_68098</name>
</gene>
<dbReference type="AlphaFoldDB" id="A0A8S3VFY9"/>
<evidence type="ECO:0000313" key="13">
    <source>
        <dbReference type="EMBL" id="CAG2256819.1"/>
    </source>
</evidence>
<evidence type="ECO:0000256" key="4">
    <source>
        <dbReference type="ARBA" id="ARBA00022679"/>
    </source>
</evidence>
<dbReference type="SUPFAM" id="SSF53448">
    <property type="entry name" value="Nucleotide-diphospho-sugar transferases"/>
    <property type="match status" value="1"/>
</dbReference>
<evidence type="ECO:0000256" key="7">
    <source>
        <dbReference type="ARBA" id="ARBA00022989"/>
    </source>
</evidence>
<reference evidence="13" key="1">
    <citation type="submission" date="2021-03" db="EMBL/GenBank/DDBJ databases">
        <authorList>
            <person name="Bekaert M."/>
        </authorList>
    </citation>
    <scope>NUCLEOTIDE SEQUENCE</scope>
</reference>
<evidence type="ECO:0000256" key="9">
    <source>
        <dbReference type="ARBA" id="ARBA00023180"/>
    </source>
</evidence>
<dbReference type="GO" id="GO:0016020">
    <property type="term" value="C:membrane"/>
    <property type="evidence" value="ECO:0007669"/>
    <property type="project" value="UniProtKB-SubCell"/>
</dbReference>
<keyword evidence="3 13" id="KW-0328">Glycosyltransferase</keyword>
<comment type="function">
    <text evidence="10">Glycosyltransferase which elongates the O-linked glucose attached to EGF-like repeats in the extracellular domain of Notch proteins by catalyzing the addition of xylose.</text>
</comment>
<comment type="caution">
    <text evidence="13">The sequence shown here is derived from an EMBL/GenBank/DDBJ whole genome shotgun (WGS) entry which is preliminary data.</text>
</comment>
<evidence type="ECO:0000256" key="3">
    <source>
        <dbReference type="ARBA" id="ARBA00022676"/>
    </source>
</evidence>
<dbReference type="Gene3D" id="3.90.550.10">
    <property type="entry name" value="Spore Coat Polysaccharide Biosynthesis Protein SpsA, Chain A"/>
    <property type="match status" value="1"/>
</dbReference>
<evidence type="ECO:0000256" key="6">
    <source>
        <dbReference type="ARBA" id="ARBA00022968"/>
    </source>
</evidence>
<comment type="subcellular location">
    <subcellularLocation>
        <location evidence="1">Membrane</location>
        <topology evidence="1">Single-pass type II membrane protein</topology>
    </subcellularLocation>
</comment>
<evidence type="ECO:0000256" key="1">
    <source>
        <dbReference type="ARBA" id="ARBA00004606"/>
    </source>
</evidence>
<dbReference type="EC" id="2.4.2.42" evidence="11"/>
<keyword evidence="8" id="KW-0472">Membrane</keyword>
<sequence length="172" mass="19957">MEKMFKPCATQRLFIPSLLQDVDSLLYVDTDTLFLRPVDAIWRFLDKFSSAQLAALVPEHEGAGNYRFARHPYYGESGLNSGVLLMNLTRIRRSTWLDSMVRRGICFPCDWNYRTDHCEDKSICKGVEKNGVSVLHGSRRVMQNEDQPTFKAVYTAFKEVVYCFISILFFYN</sequence>
<organism evidence="13 14">
    <name type="scientific">Mytilus edulis</name>
    <name type="common">Blue mussel</name>
    <dbReference type="NCBI Taxonomy" id="6550"/>
    <lineage>
        <taxon>Eukaryota</taxon>
        <taxon>Metazoa</taxon>
        <taxon>Spiralia</taxon>
        <taxon>Lophotrochozoa</taxon>
        <taxon>Mollusca</taxon>
        <taxon>Bivalvia</taxon>
        <taxon>Autobranchia</taxon>
        <taxon>Pteriomorphia</taxon>
        <taxon>Mytilida</taxon>
        <taxon>Mytiloidea</taxon>
        <taxon>Mytilidae</taxon>
        <taxon>Mytilinae</taxon>
        <taxon>Mytilus</taxon>
    </lineage>
</organism>
<proteinExistence type="inferred from homology"/>
<evidence type="ECO:0000256" key="2">
    <source>
        <dbReference type="ARBA" id="ARBA00006351"/>
    </source>
</evidence>
<keyword evidence="7" id="KW-1133">Transmembrane helix</keyword>
<comment type="similarity">
    <text evidence="2">Belongs to the glycosyltransferase 8 family.</text>
</comment>
<keyword evidence="5" id="KW-0812">Transmembrane</keyword>
<evidence type="ECO:0000256" key="12">
    <source>
        <dbReference type="ARBA" id="ARBA00049181"/>
    </source>
</evidence>
<dbReference type="PANTHER" id="PTHR46012">
    <property type="entry name" value="IP22168P"/>
    <property type="match status" value="1"/>
</dbReference>
<keyword evidence="14" id="KW-1185">Reference proteome</keyword>
<keyword evidence="4 13" id="KW-0808">Transferase</keyword>
<name>A0A8S3VFY9_MYTED</name>
<evidence type="ECO:0000256" key="5">
    <source>
        <dbReference type="ARBA" id="ARBA00022692"/>
    </source>
</evidence>
<keyword evidence="9" id="KW-0325">Glycoprotein</keyword>